<comment type="subunit">
    <text evidence="5">Homodimer.</text>
</comment>
<dbReference type="InterPro" id="IPR029028">
    <property type="entry name" value="Alpha/beta_knot_MTases"/>
</dbReference>
<evidence type="ECO:0000256" key="4">
    <source>
        <dbReference type="ARBA" id="ARBA00038303"/>
    </source>
</evidence>
<gene>
    <name evidence="5" type="primary">rlmH</name>
    <name evidence="6" type="ORF">C3Y92_11210</name>
</gene>
<evidence type="ECO:0000256" key="1">
    <source>
        <dbReference type="ARBA" id="ARBA00022603"/>
    </source>
</evidence>
<dbReference type="CDD" id="cd18081">
    <property type="entry name" value="RlmH-like"/>
    <property type="match status" value="1"/>
</dbReference>
<keyword evidence="1 5" id="KW-0489">Methyltransferase</keyword>
<proteinExistence type="inferred from homology"/>
<dbReference type="OrthoDB" id="9806643at2"/>
<reference evidence="6 7" key="1">
    <citation type="submission" date="2018-02" db="EMBL/GenBank/DDBJ databases">
        <title>Genome sequence of Desulfovibrio carbinolicus DSM 3852.</title>
        <authorList>
            <person name="Wilbanks E."/>
            <person name="Skennerton C.T."/>
            <person name="Orphan V.J."/>
        </authorList>
    </citation>
    <scope>NUCLEOTIDE SEQUENCE [LARGE SCALE GENOMIC DNA]</scope>
    <source>
        <strain evidence="6 7">DSM 3852</strain>
    </source>
</reference>
<keyword evidence="5" id="KW-0963">Cytoplasm</keyword>
<dbReference type="AlphaFoldDB" id="A0A4P6HM19"/>
<dbReference type="HAMAP" id="MF_00658">
    <property type="entry name" value="23SrRNA_methyltr_H"/>
    <property type="match status" value="1"/>
</dbReference>
<keyword evidence="7" id="KW-1185">Reference proteome</keyword>
<evidence type="ECO:0000256" key="2">
    <source>
        <dbReference type="ARBA" id="ARBA00022679"/>
    </source>
</evidence>
<feature type="binding site" evidence="5">
    <location>
        <position position="71"/>
    </location>
    <ligand>
        <name>S-adenosyl-L-methionine</name>
        <dbReference type="ChEBI" id="CHEBI:59789"/>
    </ligand>
</feature>
<dbReference type="SUPFAM" id="SSF75217">
    <property type="entry name" value="alpha/beta knot"/>
    <property type="match status" value="1"/>
</dbReference>
<evidence type="ECO:0000313" key="6">
    <source>
        <dbReference type="EMBL" id="QAZ67756.1"/>
    </source>
</evidence>
<evidence type="ECO:0000313" key="7">
    <source>
        <dbReference type="Proteomes" id="UP000293296"/>
    </source>
</evidence>
<dbReference type="InterPro" id="IPR003742">
    <property type="entry name" value="RlmH-like"/>
</dbReference>
<name>A0A4P6HM19_9BACT</name>
<comment type="subcellular location">
    <subcellularLocation>
        <location evidence="5">Cytoplasm</location>
    </subcellularLocation>
</comment>
<dbReference type="Pfam" id="PF02590">
    <property type="entry name" value="SPOUT_MTase"/>
    <property type="match status" value="1"/>
</dbReference>
<dbReference type="PIRSF" id="PIRSF004505">
    <property type="entry name" value="MT_bac"/>
    <property type="match status" value="1"/>
</dbReference>
<dbReference type="PANTHER" id="PTHR33603:SF1">
    <property type="entry name" value="RIBOSOMAL RNA LARGE SUBUNIT METHYLTRANSFERASE H"/>
    <property type="match status" value="1"/>
</dbReference>
<dbReference type="Gene3D" id="3.40.1280.10">
    <property type="match status" value="1"/>
</dbReference>
<dbReference type="KEGG" id="dcb:C3Y92_11210"/>
<dbReference type="EC" id="2.1.1.177" evidence="5"/>
<keyword evidence="3 5" id="KW-0949">S-adenosyl-L-methionine</keyword>
<comment type="caution">
    <text evidence="5">Lacks conserved residue(s) required for the propagation of feature annotation.</text>
</comment>
<feature type="binding site" evidence="5">
    <location>
        <position position="103"/>
    </location>
    <ligand>
        <name>S-adenosyl-L-methionine</name>
        <dbReference type="ChEBI" id="CHEBI:59789"/>
    </ligand>
</feature>
<dbReference type="PANTHER" id="PTHR33603">
    <property type="entry name" value="METHYLTRANSFERASE"/>
    <property type="match status" value="1"/>
</dbReference>
<dbReference type="GO" id="GO:0005737">
    <property type="term" value="C:cytoplasm"/>
    <property type="evidence" value="ECO:0007669"/>
    <property type="project" value="UniProtKB-SubCell"/>
</dbReference>
<dbReference type="GO" id="GO:0070038">
    <property type="term" value="F:rRNA (pseudouridine-N3-)-methyltransferase activity"/>
    <property type="evidence" value="ECO:0007669"/>
    <property type="project" value="UniProtKB-UniRule"/>
</dbReference>
<comment type="function">
    <text evidence="5">Specifically methylates the pseudouridine at position 1915 (m3Psi1915) in 23S rRNA.</text>
</comment>
<sequence length="154" mass="16881">MKPLRLIAVGQVRTPYFREACSHYLTAIRRYLPAEEILARDGKSADPARRKAEEARAVLAVLAPRDFVVVLDEHGPSLPSTELAALLKKRIEDPGRAPAFVIGGPFGLDKAVLDRADRLLALGPGTLPHELARVVLYEQLYRAASINAGAPYHH</sequence>
<keyword evidence="5" id="KW-0698">rRNA processing</keyword>
<evidence type="ECO:0000256" key="3">
    <source>
        <dbReference type="ARBA" id="ARBA00022691"/>
    </source>
</evidence>
<dbReference type="EMBL" id="CP026538">
    <property type="protein sequence ID" value="QAZ67756.1"/>
    <property type="molecule type" value="Genomic_DNA"/>
</dbReference>
<evidence type="ECO:0000256" key="5">
    <source>
        <dbReference type="HAMAP-Rule" id="MF_00658"/>
    </source>
</evidence>
<organism evidence="6 7">
    <name type="scientific">Solidesulfovibrio carbinolicus</name>
    <dbReference type="NCBI Taxonomy" id="296842"/>
    <lineage>
        <taxon>Bacteria</taxon>
        <taxon>Pseudomonadati</taxon>
        <taxon>Thermodesulfobacteriota</taxon>
        <taxon>Desulfovibrionia</taxon>
        <taxon>Desulfovibrionales</taxon>
        <taxon>Desulfovibrionaceae</taxon>
        <taxon>Solidesulfovibrio</taxon>
    </lineage>
</organism>
<dbReference type="Proteomes" id="UP000293296">
    <property type="component" value="Chromosome"/>
</dbReference>
<comment type="catalytic activity">
    <reaction evidence="5">
        <text>pseudouridine(1915) in 23S rRNA + S-adenosyl-L-methionine = N(3)-methylpseudouridine(1915) in 23S rRNA + S-adenosyl-L-homocysteine + H(+)</text>
        <dbReference type="Rhea" id="RHEA:42752"/>
        <dbReference type="Rhea" id="RHEA-COMP:10221"/>
        <dbReference type="Rhea" id="RHEA-COMP:10222"/>
        <dbReference type="ChEBI" id="CHEBI:15378"/>
        <dbReference type="ChEBI" id="CHEBI:57856"/>
        <dbReference type="ChEBI" id="CHEBI:59789"/>
        <dbReference type="ChEBI" id="CHEBI:65314"/>
        <dbReference type="ChEBI" id="CHEBI:74486"/>
        <dbReference type="EC" id="2.1.1.177"/>
    </reaction>
</comment>
<dbReference type="RefSeq" id="WP_129352630.1">
    <property type="nucleotide sequence ID" value="NZ_CP026538.1"/>
</dbReference>
<accession>A0A4P6HM19</accession>
<protein>
    <recommendedName>
        <fullName evidence="5">Ribosomal RNA large subunit methyltransferase H</fullName>
        <ecNumber evidence="5">2.1.1.177</ecNumber>
    </recommendedName>
    <alternativeName>
        <fullName evidence="5">23S rRNA (pseudouridine1915-N3)-methyltransferase</fullName>
    </alternativeName>
    <alternativeName>
        <fullName evidence="5">23S rRNA m3Psi1915 methyltransferase</fullName>
    </alternativeName>
    <alternativeName>
        <fullName evidence="5">rRNA (pseudouridine-N3-)-methyltransferase RlmH</fullName>
    </alternativeName>
</protein>
<keyword evidence="2 5" id="KW-0808">Transferase</keyword>
<comment type="similarity">
    <text evidence="4 5">Belongs to the RNA methyltransferase RlmH family.</text>
</comment>
<dbReference type="InterPro" id="IPR029026">
    <property type="entry name" value="tRNA_m1G_MTases_N"/>
</dbReference>